<feature type="compositionally biased region" description="Polar residues" evidence="1">
    <location>
        <begin position="104"/>
        <end position="122"/>
    </location>
</feature>
<name>A0A8H4UJ34_9HYPO</name>
<gene>
    <name evidence="2" type="ORF">FZEAL_6206</name>
</gene>
<accession>A0A8H4UJ34</accession>
<evidence type="ECO:0000313" key="3">
    <source>
        <dbReference type="Proteomes" id="UP000635477"/>
    </source>
</evidence>
<dbReference type="Proteomes" id="UP000635477">
    <property type="component" value="Unassembled WGS sequence"/>
</dbReference>
<evidence type="ECO:0000256" key="1">
    <source>
        <dbReference type="SAM" id="MobiDB-lite"/>
    </source>
</evidence>
<proteinExistence type="predicted"/>
<dbReference type="AlphaFoldDB" id="A0A8H4UJ34"/>
<dbReference type="EMBL" id="JABEYC010000450">
    <property type="protein sequence ID" value="KAF4977242.1"/>
    <property type="molecule type" value="Genomic_DNA"/>
</dbReference>
<organism evidence="2 3">
    <name type="scientific">Fusarium zealandicum</name>
    <dbReference type="NCBI Taxonomy" id="1053134"/>
    <lineage>
        <taxon>Eukaryota</taxon>
        <taxon>Fungi</taxon>
        <taxon>Dikarya</taxon>
        <taxon>Ascomycota</taxon>
        <taxon>Pezizomycotina</taxon>
        <taxon>Sordariomycetes</taxon>
        <taxon>Hypocreomycetidae</taxon>
        <taxon>Hypocreales</taxon>
        <taxon>Nectriaceae</taxon>
        <taxon>Fusarium</taxon>
        <taxon>Fusarium staphyleae species complex</taxon>
    </lineage>
</organism>
<keyword evidence="3" id="KW-1185">Reference proteome</keyword>
<sequence length="259" mass="28331">MSGLLGWSRPMLENLPCIPDGTRIAARRPLVVQTIQHGPGLPIDRLSIDAIPKQPSPCETTGLLDKLSNTCQRGAGVDITTHGSSMTTMDAWRARLHPQLKTAEMSTPCQERNAQRPHSLSTPRRAGGRQFTLIASLSAKTPRSCGSEKKHFTRPWLNLDSGESARSEDGERVSRAILKLRESLEELAIAICLGKDCAGEESQYLRSRQGAASRWAALQDRVDGWPTSTDMITSDREKASASDLSVDSVRRDFAGDGRL</sequence>
<comment type="caution">
    <text evidence="2">The sequence shown here is derived from an EMBL/GenBank/DDBJ whole genome shotgun (WGS) entry which is preliminary data.</text>
</comment>
<reference evidence="2" key="2">
    <citation type="submission" date="2020-05" db="EMBL/GenBank/DDBJ databases">
        <authorList>
            <person name="Kim H.-S."/>
            <person name="Proctor R.H."/>
            <person name="Brown D.W."/>
        </authorList>
    </citation>
    <scope>NUCLEOTIDE SEQUENCE</scope>
    <source>
        <strain evidence="2">NRRL 22465</strain>
    </source>
</reference>
<reference evidence="2" key="1">
    <citation type="journal article" date="2020" name="BMC Genomics">
        <title>Correction to: Identification and distribution of gene clusters required for synthesis of sphingolipid metabolism inhibitors in diverse species of the filamentous fungus Fusarium.</title>
        <authorList>
            <person name="Kim H.S."/>
            <person name="Lohmar J.M."/>
            <person name="Busman M."/>
            <person name="Brown D.W."/>
            <person name="Naumann T.A."/>
            <person name="Divon H.H."/>
            <person name="Lysoe E."/>
            <person name="Uhlig S."/>
            <person name="Proctor R.H."/>
        </authorList>
    </citation>
    <scope>NUCLEOTIDE SEQUENCE</scope>
    <source>
        <strain evidence="2">NRRL 22465</strain>
    </source>
</reference>
<feature type="region of interest" description="Disordered" evidence="1">
    <location>
        <begin position="103"/>
        <end position="127"/>
    </location>
</feature>
<evidence type="ECO:0000313" key="2">
    <source>
        <dbReference type="EMBL" id="KAF4977242.1"/>
    </source>
</evidence>
<protein>
    <submittedName>
        <fullName evidence="2">Uncharacterized protein</fullName>
    </submittedName>
</protein>